<feature type="domain" description="NrtR DNA-binding winged helix" evidence="1">
    <location>
        <begin position="180"/>
        <end position="240"/>
    </location>
</feature>
<dbReference type="InterPro" id="IPR015797">
    <property type="entry name" value="NUDIX_hydrolase-like_dom_sf"/>
</dbReference>
<dbReference type="InterPro" id="IPR054105">
    <property type="entry name" value="WHD_NrtR"/>
</dbReference>
<dbReference type="AlphaFoldDB" id="A0A5B8VH16"/>
<dbReference type="OrthoDB" id="9786141at2"/>
<dbReference type="CDD" id="cd18873">
    <property type="entry name" value="NUDIX_NadM_like"/>
    <property type="match status" value="1"/>
</dbReference>
<evidence type="ECO:0000313" key="3">
    <source>
        <dbReference type="Proteomes" id="UP000321533"/>
    </source>
</evidence>
<dbReference type="Pfam" id="PF21906">
    <property type="entry name" value="WHD_NrtR"/>
    <property type="match status" value="1"/>
</dbReference>
<keyword evidence="3" id="KW-1185">Reference proteome</keyword>
<name>A0A5B8VH16_9BACT</name>
<organism evidence="2 3">
    <name type="scientific">Panacibacter ginsenosidivorans</name>
    <dbReference type="NCBI Taxonomy" id="1813871"/>
    <lineage>
        <taxon>Bacteria</taxon>
        <taxon>Pseudomonadati</taxon>
        <taxon>Bacteroidota</taxon>
        <taxon>Chitinophagia</taxon>
        <taxon>Chitinophagales</taxon>
        <taxon>Chitinophagaceae</taxon>
        <taxon>Panacibacter</taxon>
    </lineage>
</organism>
<protein>
    <submittedName>
        <fullName evidence="2">NUDIX hydrolase</fullName>
    </submittedName>
</protein>
<dbReference type="InterPro" id="IPR036388">
    <property type="entry name" value="WH-like_DNA-bd_sf"/>
</dbReference>
<dbReference type="KEGG" id="pgin:FRZ67_20600"/>
<dbReference type="Gene3D" id="1.10.10.10">
    <property type="entry name" value="Winged helix-like DNA-binding domain superfamily/Winged helix DNA-binding domain"/>
    <property type="match status" value="1"/>
</dbReference>
<sequence length="257" mass="30267">MVEFKSANDFRLRGGKYFMPCISIDCVIFGFHDSQLKVLLLTIANFGGYGLPAGFIYKEEHIDTSAKRILCERTGLQDIFLQQFYIFGDPHRCDENITKTVFEKEQIKAPQNNWLLQRFLTIGYYALVDFEKVNATPDYFSESCEWHDINHLPPLAMDHNEIIQKALFTLRTHLRYEPVGYNLLPPKFTMPELQSLYETILDQKLDRRNFQRKMLSYGILKRLKEQRKGVAHKAPYLYSFDLRKYHKALDEGFQSAW</sequence>
<dbReference type="Proteomes" id="UP000321533">
    <property type="component" value="Chromosome"/>
</dbReference>
<dbReference type="Gene3D" id="3.90.79.10">
    <property type="entry name" value="Nucleoside Triphosphate Pyrophosphohydrolase"/>
    <property type="match status" value="1"/>
</dbReference>
<proteinExistence type="predicted"/>
<dbReference type="EMBL" id="CP042435">
    <property type="protein sequence ID" value="QEC70305.1"/>
    <property type="molecule type" value="Genomic_DNA"/>
</dbReference>
<dbReference type="InterPro" id="IPR036390">
    <property type="entry name" value="WH_DNA-bd_sf"/>
</dbReference>
<keyword evidence="2" id="KW-0378">Hydrolase</keyword>
<evidence type="ECO:0000259" key="1">
    <source>
        <dbReference type="Pfam" id="PF21906"/>
    </source>
</evidence>
<accession>A0A5B8VH16</accession>
<dbReference type="SUPFAM" id="SSF46785">
    <property type="entry name" value="Winged helix' DNA-binding domain"/>
    <property type="match status" value="1"/>
</dbReference>
<evidence type="ECO:0000313" key="2">
    <source>
        <dbReference type="EMBL" id="QEC70305.1"/>
    </source>
</evidence>
<gene>
    <name evidence="2" type="ORF">FRZ67_20600</name>
</gene>
<dbReference type="GO" id="GO:0016787">
    <property type="term" value="F:hydrolase activity"/>
    <property type="evidence" value="ECO:0007669"/>
    <property type="project" value="UniProtKB-KW"/>
</dbReference>
<dbReference type="SUPFAM" id="SSF55811">
    <property type="entry name" value="Nudix"/>
    <property type="match status" value="1"/>
</dbReference>
<reference evidence="2 3" key="1">
    <citation type="journal article" date="2016" name="Int. J. Syst. Evol. Microbiol.">
        <title>Panacibacter ginsenosidivorans gen. nov., sp. nov., with ginsenoside converting activity isolated from soil of a ginseng field.</title>
        <authorList>
            <person name="Siddiqi M.Z."/>
            <person name="Muhammad Shafi S."/>
            <person name="Choi K.D."/>
            <person name="Im W.T."/>
        </authorList>
    </citation>
    <scope>NUCLEOTIDE SEQUENCE [LARGE SCALE GENOMIC DNA]</scope>
    <source>
        <strain evidence="2 3">Gsoil1550</strain>
    </source>
</reference>